<feature type="region of interest" description="Disordered" evidence="9">
    <location>
        <begin position="501"/>
        <end position="1134"/>
    </location>
</feature>
<evidence type="ECO:0000256" key="7">
    <source>
        <dbReference type="ARBA" id="ARBA00023121"/>
    </source>
</evidence>
<dbReference type="OrthoDB" id="26740at2759"/>
<keyword evidence="6" id="KW-0445">Lipid transport</keyword>
<dbReference type="PANTHER" id="PTHR13466:SF19">
    <property type="entry name" value="NUCLEUS-VACUOLE JUNCTION PROTEIN 2"/>
    <property type="match status" value="1"/>
</dbReference>
<dbReference type="GO" id="GO:0008289">
    <property type="term" value="F:lipid binding"/>
    <property type="evidence" value="ECO:0007669"/>
    <property type="project" value="UniProtKB-KW"/>
</dbReference>
<evidence type="ECO:0000313" key="12">
    <source>
        <dbReference type="EMBL" id="GBE77493.1"/>
    </source>
</evidence>
<feature type="compositionally biased region" description="Low complexity" evidence="9">
    <location>
        <begin position="766"/>
        <end position="775"/>
    </location>
</feature>
<feature type="compositionally biased region" description="Polar residues" evidence="9">
    <location>
        <begin position="543"/>
        <end position="561"/>
    </location>
</feature>
<dbReference type="GO" id="GO:0032865">
    <property type="term" value="C:ERMES complex"/>
    <property type="evidence" value="ECO:0007669"/>
    <property type="project" value="TreeGrafter"/>
</dbReference>
<dbReference type="EMBL" id="BFAD01000001">
    <property type="protein sequence ID" value="GBE77493.1"/>
    <property type="molecule type" value="Genomic_DNA"/>
</dbReference>
<dbReference type="CDD" id="cd21675">
    <property type="entry name" value="SMP_TEX2"/>
    <property type="match status" value="1"/>
</dbReference>
<feature type="domain" description="SMP-LTD" evidence="11">
    <location>
        <begin position="295"/>
        <end position="486"/>
    </location>
</feature>
<evidence type="ECO:0000256" key="2">
    <source>
        <dbReference type="ARBA" id="ARBA00022448"/>
    </source>
</evidence>
<feature type="compositionally biased region" description="Polar residues" evidence="9">
    <location>
        <begin position="621"/>
        <end position="639"/>
    </location>
</feature>
<feature type="transmembrane region" description="Helical" evidence="10">
    <location>
        <begin position="7"/>
        <end position="31"/>
    </location>
</feature>
<accession>A0A401G5R4</accession>
<dbReference type="STRING" id="139825.A0A401G5R4"/>
<feature type="compositionally biased region" description="Low complexity" evidence="9">
    <location>
        <begin position="678"/>
        <end position="691"/>
    </location>
</feature>
<evidence type="ECO:0000256" key="6">
    <source>
        <dbReference type="ARBA" id="ARBA00023055"/>
    </source>
</evidence>
<dbReference type="GeneID" id="38774410"/>
<evidence type="ECO:0000256" key="4">
    <source>
        <dbReference type="ARBA" id="ARBA00022824"/>
    </source>
</evidence>
<feature type="compositionally biased region" description="Low complexity" evidence="9">
    <location>
        <begin position="1085"/>
        <end position="1096"/>
    </location>
</feature>
<dbReference type="GO" id="GO:1990456">
    <property type="term" value="P:mitochondrion-endoplasmic reticulum membrane tethering"/>
    <property type="evidence" value="ECO:0007669"/>
    <property type="project" value="TreeGrafter"/>
</dbReference>
<proteinExistence type="predicted"/>
<evidence type="ECO:0000259" key="11">
    <source>
        <dbReference type="PROSITE" id="PS51847"/>
    </source>
</evidence>
<keyword evidence="8 10" id="KW-0472">Membrane</keyword>
<feature type="compositionally biased region" description="Basic and acidic residues" evidence="9">
    <location>
        <begin position="45"/>
        <end position="55"/>
    </location>
</feature>
<dbReference type="RefSeq" id="XP_027608406.1">
    <property type="nucleotide sequence ID" value="XM_027752605.1"/>
</dbReference>
<keyword evidence="5 10" id="KW-1133">Transmembrane helix</keyword>
<dbReference type="PROSITE" id="PS51847">
    <property type="entry name" value="SMP"/>
    <property type="match status" value="1"/>
</dbReference>
<evidence type="ECO:0000256" key="10">
    <source>
        <dbReference type="SAM" id="Phobius"/>
    </source>
</evidence>
<dbReference type="GO" id="GO:0015914">
    <property type="term" value="P:phospholipid transport"/>
    <property type="evidence" value="ECO:0007669"/>
    <property type="project" value="TreeGrafter"/>
</dbReference>
<name>A0A401G5R4_9APHY</name>
<feature type="compositionally biased region" description="Basic and acidic residues" evidence="9">
    <location>
        <begin position="215"/>
        <end position="224"/>
    </location>
</feature>
<keyword evidence="13" id="KW-1185">Reference proteome</keyword>
<evidence type="ECO:0000256" key="8">
    <source>
        <dbReference type="ARBA" id="ARBA00023136"/>
    </source>
</evidence>
<feature type="compositionally biased region" description="Polar residues" evidence="9">
    <location>
        <begin position="855"/>
        <end position="869"/>
    </location>
</feature>
<organism evidence="12 13">
    <name type="scientific">Sparassis crispa</name>
    <dbReference type="NCBI Taxonomy" id="139825"/>
    <lineage>
        <taxon>Eukaryota</taxon>
        <taxon>Fungi</taxon>
        <taxon>Dikarya</taxon>
        <taxon>Basidiomycota</taxon>
        <taxon>Agaricomycotina</taxon>
        <taxon>Agaricomycetes</taxon>
        <taxon>Polyporales</taxon>
        <taxon>Sparassidaceae</taxon>
        <taxon>Sparassis</taxon>
    </lineage>
</organism>
<comment type="subcellular location">
    <subcellularLocation>
        <location evidence="1">Endoplasmic reticulum membrane</location>
    </subcellularLocation>
</comment>
<dbReference type="InterPro" id="IPR058801">
    <property type="entry name" value="PDZD8_N"/>
</dbReference>
<feature type="region of interest" description="Disordered" evidence="9">
    <location>
        <begin position="45"/>
        <end position="68"/>
    </location>
</feature>
<dbReference type="AlphaFoldDB" id="A0A401G5R4"/>
<keyword evidence="3 10" id="KW-0812">Transmembrane</keyword>
<evidence type="ECO:0000313" key="13">
    <source>
        <dbReference type="Proteomes" id="UP000287166"/>
    </source>
</evidence>
<gene>
    <name evidence="12" type="ORF">SCP_0103680</name>
</gene>
<evidence type="ECO:0000256" key="9">
    <source>
        <dbReference type="SAM" id="MobiDB-lite"/>
    </source>
</evidence>
<reference evidence="12 13" key="1">
    <citation type="journal article" date="2018" name="Sci. Rep.">
        <title>Genome sequence of the cauliflower mushroom Sparassis crispa (Hanabiratake) and its association with beneficial usage.</title>
        <authorList>
            <person name="Kiyama R."/>
            <person name="Furutani Y."/>
            <person name="Kawaguchi K."/>
            <person name="Nakanishi T."/>
        </authorList>
    </citation>
    <scope>NUCLEOTIDE SEQUENCE [LARGE SCALE GENOMIC DNA]</scope>
</reference>
<keyword evidence="7" id="KW-0446">Lipid-binding</keyword>
<protein>
    <recommendedName>
        <fullName evidence="11">SMP-LTD domain-containing protein</fullName>
    </recommendedName>
</protein>
<evidence type="ECO:0000256" key="5">
    <source>
        <dbReference type="ARBA" id="ARBA00022989"/>
    </source>
</evidence>
<dbReference type="PANTHER" id="PTHR13466">
    <property type="entry name" value="TEX2 PROTEIN-RELATED"/>
    <property type="match status" value="1"/>
</dbReference>
<sequence>MSFKALLYVYVLGGVTFIPLLILGAIVYTIYTSVPVEDINKEKATQQVKEHADADAEREDAEPSATGAQAEVNDLPKVRKGWLTVRRTFHQTPSEASYVGMVRGFLDARSKDAKRSRPKDMWYVVLKGKILYLYEDELMTECEAAIELGSHEVLIYPEGQPDGELFARRNAICLRPKMPLLHQEMPNITKEMEMEDEDVEEKVEEKGGGAKHKQKERERLVENEKQREEAREEALDISTPWFIFVRSIVDMEDWYHALLHASDHPANCPMLPPLEPVFQPADMLHLVSTLDEQPDVIPMRWLNALLGRVFFSYYRTHKLEKYIIGRLMKKISRIKRPTFLSDIVVREVSVGNKTPTLSKPMLKELTKEGDAALELHLHYKGEFRITVEATATINLGARFKSYTVKLVLALVLREIEGNLLLKVKRPPSSRIWYAFTQMPRIVLDVEPVVSDRQITWSMILSTIQSRVREVIQESIVLPNMDDISFFESTKYQRRGGIWADASRHEQPKPPSSFSPPLTLPSEGRSMASAQVPDAAKGIPLTTELPQMQRSQSAVEPQTEGESSGPPEGVPMRATVSGVTTSTPAMSPPRRRSWFGAVAGDESEASSSKLNPDASYDGIQRGRSSGADSISARRSVSNPIHVTEDTSDGFTPQALDGGDGGDSLAPSLARRTSSHRSHSYSSSSRDASSPPSSDEESPAPSVRSSIMGNRGVRTNGSVHNAPASPTASSFLQTLKSRAGDKQALSNTAKEAMRKWGVNWGGLRRESNGNTSSGNASGRDDADNADPQHLPEPRTHRPRPSYAEVRATVEQRRERGLSSEQTLGADLRASDPIPIPQNGKGKERERSVSPSPLLDNAGSSVHSTGGLSTSTPPQPGAGARSTSIPRSVSPSLALQRSESHKSNDEEEPHLPIHTQPPQARTMTIPGIHASHRGEVMSMGYAPPPPPPNVPSETRKAPAIQSVYRLWKNPNAPSSSPPPRGTESAPETLSGSGGHDQDPALSPPEAQADAPPPPRPVPPPLPPRTNSAHALLAKADVVRRAAEADPSVSPASAALQSIVSKDRSKRSSLERPAVAGASAPSSPGPSGPEGASDSGSASPPSMPVDPASSAAPVQKLSPVPPALPPRRNMNSAPAALS</sequence>
<keyword evidence="4" id="KW-0256">Endoplasmic reticulum</keyword>
<comment type="caution">
    <text evidence="12">The sequence shown here is derived from an EMBL/GenBank/DDBJ whole genome shotgun (WGS) entry which is preliminary data.</text>
</comment>
<dbReference type="InParanoid" id="A0A401G5R4"/>
<evidence type="ECO:0000256" key="3">
    <source>
        <dbReference type="ARBA" id="ARBA00022692"/>
    </source>
</evidence>
<dbReference type="Pfam" id="PF26547">
    <property type="entry name" value="PDZD8_N"/>
    <property type="match status" value="1"/>
</dbReference>
<evidence type="ECO:0000256" key="1">
    <source>
        <dbReference type="ARBA" id="ARBA00004586"/>
    </source>
</evidence>
<feature type="compositionally biased region" description="Polar residues" evidence="9">
    <location>
        <begin position="878"/>
        <end position="894"/>
    </location>
</feature>
<feature type="compositionally biased region" description="Polar residues" evidence="9">
    <location>
        <begin position="701"/>
        <end position="734"/>
    </location>
</feature>
<feature type="compositionally biased region" description="Basic and acidic residues" evidence="9">
    <location>
        <begin position="805"/>
        <end position="815"/>
    </location>
</feature>
<feature type="compositionally biased region" description="Low complexity" evidence="9">
    <location>
        <begin position="1069"/>
        <end position="1078"/>
    </location>
</feature>
<dbReference type="Proteomes" id="UP000287166">
    <property type="component" value="Unassembled WGS sequence"/>
</dbReference>
<dbReference type="InterPro" id="IPR031468">
    <property type="entry name" value="SMP_LBD"/>
</dbReference>
<feature type="compositionally biased region" description="Basic and acidic residues" evidence="9">
    <location>
        <begin position="1057"/>
        <end position="1066"/>
    </location>
</feature>
<dbReference type="GO" id="GO:0005789">
    <property type="term" value="C:endoplasmic reticulum membrane"/>
    <property type="evidence" value="ECO:0007669"/>
    <property type="project" value="UniProtKB-SubCell"/>
</dbReference>
<feature type="compositionally biased region" description="Pro residues" evidence="9">
    <location>
        <begin position="1007"/>
        <end position="1020"/>
    </location>
</feature>
<keyword evidence="2" id="KW-0813">Transport</keyword>
<feature type="region of interest" description="Disordered" evidence="9">
    <location>
        <begin position="196"/>
        <end position="224"/>
    </location>
</feature>